<proteinExistence type="predicted"/>
<sequence>MEVSHPVIRQIWLRMTISRLYLIRSLDDDGRLPLYKNWLVAATGIFTDDQCMLDLICTRIK</sequence>
<dbReference type="EMBL" id="CCYD01003042">
    <property type="protein sequence ID" value="CEG49351.1"/>
    <property type="molecule type" value="Genomic_DNA"/>
</dbReference>
<evidence type="ECO:0000313" key="1">
    <source>
        <dbReference type="EMBL" id="CEG49351.1"/>
    </source>
</evidence>
<dbReference type="RefSeq" id="XP_024585720.1">
    <property type="nucleotide sequence ID" value="XM_024720530.2"/>
</dbReference>
<keyword evidence="2" id="KW-1185">Reference proteome</keyword>
<dbReference type="GeneID" id="36410248"/>
<dbReference type="Proteomes" id="UP000054928">
    <property type="component" value="Unassembled WGS sequence"/>
</dbReference>
<evidence type="ECO:0000313" key="2">
    <source>
        <dbReference type="Proteomes" id="UP000054928"/>
    </source>
</evidence>
<dbReference type="AlphaFoldDB" id="A0A0P1B4C9"/>
<reference evidence="2" key="1">
    <citation type="submission" date="2014-09" db="EMBL/GenBank/DDBJ databases">
        <authorList>
            <person name="Sharma Rahul"/>
            <person name="Thines Marco"/>
        </authorList>
    </citation>
    <scope>NUCLEOTIDE SEQUENCE [LARGE SCALE GENOMIC DNA]</scope>
</reference>
<name>A0A0P1B4C9_PLAHL</name>
<protein>
    <submittedName>
        <fullName evidence="1">Uncharacterized protein</fullName>
    </submittedName>
</protein>
<accession>A0A0P1B4C9</accession>
<organism evidence="1 2">
    <name type="scientific">Plasmopara halstedii</name>
    <name type="common">Downy mildew of sunflower</name>
    <dbReference type="NCBI Taxonomy" id="4781"/>
    <lineage>
        <taxon>Eukaryota</taxon>
        <taxon>Sar</taxon>
        <taxon>Stramenopiles</taxon>
        <taxon>Oomycota</taxon>
        <taxon>Peronosporomycetes</taxon>
        <taxon>Peronosporales</taxon>
        <taxon>Peronosporaceae</taxon>
        <taxon>Plasmopara</taxon>
    </lineage>
</organism>